<sequence>MLDGAAAELPDLCSPTRSASPCWTALGTTVLTLHCTTGGALCWRQEELSCEEDVETRRKTAGRVVAFVTSSSLPPAAALTLRPKPSYSTGFYWFLLARERQEDEALSWGRGLGGGASGAGQSASAAVIDTNSPELRPSEASGANQQTAAGGEAKPGLQKRGRRLLAHHHGDTRPPSQGAACWLITTETHAVGAVAVGAVAGAWEAAAGPVGVCPSAKWSRGAA</sequence>
<dbReference type="Proteomes" id="UP000314294">
    <property type="component" value="Unassembled WGS sequence"/>
</dbReference>
<protein>
    <submittedName>
        <fullName evidence="2">Uncharacterized protein</fullName>
    </submittedName>
</protein>
<gene>
    <name evidence="2" type="ORF">EYF80_062776</name>
</gene>
<accession>A0A4Z2EFJ5</accession>
<evidence type="ECO:0000313" key="2">
    <source>
        <dbReference type="EMBL" id="TNN27082.1"/>
    </source>
</evidence>
<evidence type="ECO:0000313" key="3">
    <source>
        <dbReference type="Proteomes" id="UP000314294"/>
    </source>
</evidence>
<reference evidence="2 3" key="1">
    <citation type="submission" date="2019-03" db="EMBL/GenBank/DDBJ databases">
        <title>First draft genome of Liparis tanakae, snailfish: a comprehensive survey of snailfish specific genes.</title>
        <authorList>
            <person name="Kim W."/>
            <person name="Song I."/>
            <person name="Jeong J.-H."/>
            <person name="Kim D."/>
            <person name="Kim S."/>
            <person name="Ryu S."/>
            <person name="Song J.Y."/>
            <person name="Lee S.K."/>
        </authorList>
    </citation>
    <scope>NUCLEOTIDE SEQUENCE [LARGE SCALE GENOMIC DNA]</scope>
    <source>
        <tissue evidence="2">Muscle</tissue>
    </source>
</reference>
<evidence type="ECO:0000256" key="1">
    <source>
        <dbReference type="SAM" id="MobiDB-lite"/>
    </source>
</evidence>
<name>A0A4Z2EFJ5_9TELE</name>
<organism evidence="2 3">
    <name type="scientific">Liparis tanakae</name>
    <name type="common">Tanaka's snailfish</name>
    <dbReference type="NCBI Taxonomy" id="230148"/>
    <lineage>
        <taxon>Eukaryota</taxon>
        <taxon>Metazoa</taxon>
        <taxon>Chordata</taxon>
        <taxon>Craniata</taxon>
        <taxon>Vertebrata</taxon>
        <taxon>Euteleostomi</taxon>
        <taxon>Actinopterygii</taxon>
        <taxon>Neopterygii</taxon>
        <taxon>Teleostei</taxon>
        <taxon>Neoteleostei</taxon>
        <taxon>Acanthomorphata</taxon>
        <taxon>Eupercaria</taxon>
        <taxon>Perciformes</taxon>
        <taxon>Cottioidei</taxon>
        <taxon>Cottales</taxon>
        <taxon>Liparidae</taxon>
        <taxon>Liparis</taxon>
    </lineage>
</organism>
<feature type="region of interest" description="Disordered" evidence="1">
    <location>
        <begin position="133"/>
        <end position="158"/>
    </location>
</feature>
<proteinExistence type="predicted"/>
<dbReference type="EMBL" id="SRLO01008927">
    <property type="protein sequence ID" value="TNN27082.1"/>
    <property type="molecule type" value="Genomic_DNA"/>
</dbReference>
<keyword evidence="3" id="KW-1185">Reference proteome</keyword>
<comment type="caution">
    <text evidence="2">The sequence shown here is derived from an EMBL/GenBank/DDBJ whole genome shotgun (WGS) entry which is preliminary data.</text>
</comment>
<dbReference type="AlphaFoldDB" id="A0A4Z2EFJ5"/>